<name>A0AAV4GNB7_9GAST</name>
<protein>
    <submittedName>
        <fullName evidence="1">Uncharacterized protein</fullName>
    </submittedName>
</protein>
<accession>A0AAV4GNB7</accession>
<reference evidence="1 2" key="1">
    <citation type="journal article" date="2021" name="Elife">
        <title>Chloroplast acquisition without the gene transfer in kleptoplastic sea slugs, Plakobranchus ocellatus.</title>
        <authorList>
            <person name="Maeda T."/>
            <person name="Takahashi S."/>
            <person name="Yoshida T."/>
            <person name="Shimamura S."/>
            <person name="Takaki Y."/>
            <person name="Nagai Y."/>
            <person name="Toyoda A."/>
            <person name="Suzuki Y."/>
            <person name="Arimoto A."/>
            <person name="Ishii H."/>
            <person name="Satoh N."/>
            <person name="Nishiyama T."/>
            <person name="Hasebe M."/>
            <person name="Maruyama T."/>
            <person name="Minagawa J."/>
            <person name="Obokata J."/>
            <person name="Shigenobu S."/>
        </authorList>
    </citation>
    <scope>NUCLEOTIDE SEQUENCE [LARGE SCALE GENOMIC DNA]</scope>
</reference>
<gene>
    <name evidence="1" type="ORF">ElyMa_004212400</name>
</gene>
<dbReference type="Proteomes" id="UP000762676">
    <property type="component" value="Unassembled WGS sequence"/>
</dbReference>
<comment type="caution">
    <text evidence="1">The sequence shown here is derived from an EMBL/GenBank/DDBJ whole genome shotgun (WGS) entry which is preliminary data.</text>
</comment>
<organism evidence="1 2">
    <name type="scientific">Elysia marginata</name>
    <dbReference type="NCBI Taxonomy" id="1093978"/>
    <lineage>
        <taxon>Eukaryota</taxon>
        <taxon>Metazoa</taxon>
        <taxon>Spiralia</taxon>
        <taxon>Lophotrochozoa</taxon>
        <taxon>Mollusca</taxon>
        <taxon>Gastropoda</taxon>
        <taxon>Heterobranchia</taxon>
        <taxon>Euthyneura</taxon>
        <taxon>Panpulmonata</taxon>
        <taxon>Sacoglossa</taxon>
        <taxon>Placobranchoidea</taxon>
        <taxon>Plakobranchidae</taxon>
        <taxon>Elysia</taxon>
    </lineage>
</organism>
<keyword evidence="2" id="KW-1185">Reference proteome</keyword>
<evidence type="ECO:0000313" key="1">
    <source>
        <dbReference type="EMBL" id="GFR86989.1"/>
    </source>
</evidence>
<evidence type="ECO:0000313" key="2">
    <source>
        <dbReference type="Proteomes" id="UP000762676"/>
    </source>
</evidence>
<dbReference type="EMBL" id="BMAT01008518">
    <property type="protein sequence ID" value="GFR86989.1"/>
    <property type="molecule type" value="Genomic_DNA"/>
</dbReference>
<proteinExistence type="predicted"/>
<sequence>MKYQGPFPIRKVSMGTRALSTPTSSRNMYAGANERQNRLYLLHQYPSSNISILHQTRRYYTGNFTQAPLIADVTINASLTFKQRLDALAVLQRYSDTLANIPGQTE</sequence>
<dbReference type="AlphaFoldDB" id="A0AAV4GNB7"/>